<protein>
    <recommendedName>
        <fullName evidence="10">3-hydroxybutyryl-CoA dehydrogenase</fullName>
    </recommendedName>
</protein>
<feature type="binding site" evidence="5">
    <location>
        <begin position="57"/>
        <end position="62"/>
    </location>
    <ligand>
        <name>NAD(+)</name>
        <dbReference type="ChEBI" id="CHEBI:57540"/>
    </ligand>
</feature>
<dbReference type="InterPro" id="IPR006176">
    <property type="entry name" value="3-OHacyl-CoA_DH_NAD-bd"/>
</dbReference>
<dbReference type="Pfam" id="PF00725">
    <property type="entry name" value="3HCDH"/>
    <property type="match status" value="1"/>
</dbReference>
<evidence type="ECO:0000259" key="7">
    <source>
        <dbReference type="Pfam" id="PF02737"/>
    </source>
</evidence>
<gene>
    <name evidence="8" type="ORF">GpartN1_g1857.t1</name>
</gene>
<dbReference type="PIRSF" id="PIRSF000105">
    <property type="entry name" value="HCDH"/>
    <property type="match status" value="1"/>
</dbReference>
<dbReference type="Gene3D" id="1.10.1040.10">
    <property type="entry name" value="N-(1-d-carboxylethyl)-l-norvaline Dehydrogenase, domain 2"/>
    <property type="match status" value="1"/>
</dbReference>
<dbReference type="SUPFAM" id="SSF48179">
    <property type="entry name" value="6-phosphogluconate dehydrogenase C-terminal domain-like"/>
    <property type="match status" value="1"/>
</dbReference>
<evidence type="ECO:0008006" key="10">
    <source>
        <dbReference type="Google" id="ProtNLM"/>
    </source>
</evidence>
<dbReference type="Pfam" id="PF02737">
    <property type="entry name" value="3HCDH_N"/>
    <property type="match status" value="1"/>
</dbReference>
<evidence type="ECO:0000259" key="6">
    <source>
        <dbReference type="Pfam" id="PF00725"/>
    </source>
</evidence>
<reference evidence="8" key="2">
    <citation type="submission" date="2022-01" db="EMBL/GenBank/DDBJ databases">
        <authorList>
            <person name="Hirooka S."/>
            <person name="Miyagishima S.Y."/>
        </authorList>
    </citation>
    <scope>NUCLEOTIDE SEQUENCE</scope>
    <source>
        <strain evidence="8">NBRC 102759</strain>
    </source>
</reference>
<evidence type="ECO:0000313" key="9">
    <source>
        <dbReference type="Proteomes" id="UP001061958"/>
    </source>
</evidence>
<feature type="binding site" evidence="5">
    <location>
        <position position="167"/>
    </location>
    <ligand>
        <name>NAD(+)</name>
        <dbReference type="ChEBI" id="CHEBI:57540"/>
    </ligand>
</feature>
<comment type="pathway">
    <text evidence="1">Lipid metabolism; fatty acid beta-oxidation.</text>
</comment>
<dbReference type="FunFam" id="3.40.50.720:FF:000009">
    <property type="entry name" value="Fatty oxidation complex, alpha subunit"/>
    <property type="match status" value="1"/>
</dbReference>
<dbReference type="InterPro" id="IPR022694">
    <property type="entry name" value="3-OHacyl-CoA_DH"/>
</dbReference>
<evidence type="ECO:0000256" key="1">
    <source>
        <dbReference type="ARBA" id="ARBA00005005"/>
    </source>
</evidence>
<feature type="domain" description="3-hydroxyacyl-CoA dehydrogenase NAD binding" evidence="7">
    <location>
        <begin position="52"/>
        <end position="234"/>
    </location>
</feature>
<dbReference type="InterPro" id="IPR013328">
    <property type="entry name" value="6PGD_dom2"/>
</dbReference>
<evidence type="ECO:0000256" key="5">
    <source>
        <dbReference type="PIRSR" id="PIRSR000105-2"/>
    </source>
</evidence>
<reference evidence="8" key="1">
    <citation type="journal article" date="2022" name="Proc. Natl. Acad. Sci. U.S.A.">
        <title>Life cycle and functional genomics of the unicellular red alga Galdieria for elucidating algal and plant evolution and industrial use.</title>
        <authorList>
            <person name="Hirooka S."/>
            <person name="Itabashi T."/>
            <person name="Ichinose T.M."/>
            <person name="Onuma R."/>
            <person name="Fujiwara T."/>
            <person name="Yamashita S."/>
            <person name="Jong L.W."/>
            <person name="Tomita R."/>
            <person name="Iwane A.H."/>
            <person name="Miyagishima S.Y."/>
        </authorList>
    </citation>
    <scope>NUCLEOTIDE SEQUENCE</scope>
    <source>
        <strain evidence="8">NBRC 102759</strain>
    </source>
</reference>
<dbReference type="InterPro" id="IPR006108">
    <property type="entry name" value="3HC_DH_C"/>
</dbReference>
<dbReference type="Proteomes" id="UP001061958">
    <property type="component" value="Unassembled WGS sequence"/>
</dbReference>
<dbReference type="GO" id="GO:0016616">
    <property type="term" value="F:oxidoreductase activity, acting on the CH-OH group of donors, NAD or NADP as acceptor"/>
    <property type="evidence" value="ECO:0007669"/>
    <property type="project" value="InterPro"/>
</dbReference>
<accession>A0A9C7PUD1</accession>
<feature type="binding site" evidence="5">
    <location>
        <position position="81"/>
    </location>
    <ligand>
        <name>NAD(+)</name>
        <dbReference type="ChEBI" id="CHEBI:57540"/>
    </ligand>
</feature>
<evidence type="ECO:0000256" key="2">
    <source>
        <dbReference type="ARBA" id="ARBA00009463"/>
    </source>
</evidence>
<dbReference type="PANTHER" id="PTHR48075:SF5">
    <property type="entry name" value="3-HYDROXYBUTYRYL-COA DEHYDROGENASE"/>
    <property type="match status" value="1"/>
</dbReference>
<feature type="binding site" evidence="5">
    <location>
        <position position="194"/>
    </location>
    <ligand>
        <name>NAD(+)</name>
        <dbReference type="ChEBI" id="CHEBI:57540"/>
    </ligand>
</feature>
<organism evidence="8 9">
    <name type="scientific">Galdieria partita</name>
    <dbReference type="NCBI Taxonomy" id="83374"/>
    <lineage>
        <taxon>Eukaryota</taxon>
        <taxon>Rhodophyta</taxon>
        <taxon>Bangiophyceae</taxon>
        <taxon>Galdieriales</taxon>
        <taxon>Galdieriaceae</taxon>
        <taxon>Galdieria</taxon>
    </lineage>
</organism>
<dbReference type="InterPro" id="IPR008927">
    <property type="entry name" value="6-PGluconate_DH-like_C_sf"/>
</dbReference>
<dbReference type="Gene3D" id="3.40.50.720">
    <property type="entry name" value="NAD(P)-binding Rossmann-like Domain"/>
    <property type="match status" value="1"/>
</dbReference>
<evidence type="ECO:0000313" key="8">
    <source>
        <dbReference type="EMBL" id="GJQ10066.1"/>
    </source>
</evidence>
<sequence length="335" mass="36703">MTAGLWKDTPKVWYRAIEHYNLSVRLCKRMLSSQVTTRNTSQSIVPRSNIQTIGVVGCGQMGSGIALVAAQYVGAKVLLYDSNPQVSARALEYINNQVEKAIAKNQVNKEQSASMLQRIGPVGSLEGLKDCDFVIEAVSENFSLKREIFQKLAQVTASDVILASNTSSISITKIASTVQDSGREDKVVGMHFFNPVPVMNIVELVVGLSTSEATREITHSLAQKMNKQVSVVQDSPGFISNRVLMPYINEAICALQEGLASKEDIDQIMKLGTRVPMGPLTLADFIGLDTCLSIMQVLHSQLGDDKYRPSPLLIKYVDAGRLGKKTGRGFYDYHS</sequence>
<keyword evidence="5" id="KW-0520">NAD</keyword>
<dbReference type="OrthoDB" id="5958943at2759"/>
<comment type="similarity">
    <text evidence="2">Belongs to the 3-hydroxyacyl-CoA dehydrogenase family.</text>
</comment>
<proteinExistence type="inferred from homology"/>
<dbReference type="AlphaFoldDB" id="A0A9C7PUD1"/>
<feature type="binding site" evidence="5">
    <location>
        <position position="140"/>
    </location>
    <ligand>
        <name>NAD(+)</name>
        <dbReference type="ChEBI" id="CHEBI:57540"/>
    </ligand>
</feature>
<evidence type="ECO:0000256" key="4">
    <source>
        <dbReference type="PIRSR" id="PIRSR000105-1"/>
    </source>
</evidence>
<feature type="binding site" evidence="5">
    <location>
        <position position="145"/>
    </location>
    <ligand>
        <name>NAD(+)</name>
        <dbReference type="ChEBI" id="CHEBI:57540"/>
    </ligand>
</feature>
<feature type="binding site" evidence="5">
    <location>
        <position position="325"/>
    </location>
    <ligand>
        <name>NAD(+)</name>
        <dbReference type="ChEBI" id="CHEBI:57540"/>
    </ligand>
</feature>
<evidence type="ECO:0000256" key="3">
    <source>
        <dbReference type="ARBA" id="ARBA00023002"/>
    </source>
</evidence>
<feature type="domain" description="3-hydroxyacyl-CoA dehydrogenase C-terminal" evidence="6">
    <location>
        <begin position="237"/>
        <end position="333"/>
    </location>
</feature>
<comment type="caution">
    <text evidence="8">The sequence shown here is derived from an EMBL/GenBank/DDBJ whole genome shotgun (WGS) entry which is preliminary data.</text>
</comment>
<dbReference type="InterPro" id="IPR036291">
    <property type="entry name" value="NAD(P)-bd_dom_sf"/>
</dbReference>
<dbReference type="GO" id="GO:0006631">
    <property type="term" value="P:fatty acid metabolic process"/>
    <property type="evidence" value="ECO:0007669"/>
    <property type="project" value="InterPro"/>
</dbReference>
<keyword evidence="9" id="KW-1185">Reference proteome</keyword>
<dbReference type="PANTHER" id="PTHR48075">
    <property type="entry name" value="3-HYDROXYACYL-COA DEHYDROGENASE FAMILY PROTEIN"/>
    <property type="match status" value="1"/>
</dbReference>
<dbReference type="EMBL" id="BQMJ01000013">
    <property type="protein sequence ID" value="GJQ10066.1"/>
    <property type="molecule type" value="Genomic_DNA"/>
</dbReference>
<dbReference type="GO" id="GO:0070403">
    <property type="term" value="F:NAD+ binding"/>
    <property type="evidence" value="ECO:0007669"/>
    <property type="project" value="InterPro"/>
</dbReference>
<keyword evidence="3" id="KW-0560">Oxidoreductase</keyword>
<dbReference type="SUPFAM" id="SSF51735">
    <property type="entry name" value="NAD(P)-binding Rossmann-fold domains"/>
    <property type="match status" value="1"/>
</dbReference>
<feature type="site" description="Important for catalytic activity" evidence="4">
    <location>
        <position position="191"/>
    </location>
</feature>
<name>A0A9C7PUD1_9RHOD</name>